<organism evidence="11 12">
    <name type="scientific">Peptoniphilus stercorisuis</name>
    <dbReference type="NCBI Taxonomy" id="1436965"/>
    <lineage>
        <taxon>Bacteria</taxon>
        <taxon>Bacillati</taxon>
        <taxon>Bacillota</taxon>
        <taxon>Tissierellia</taxon>
        <taxon>Tissierellales</taxon>
        <taxon>Peptoniphilaceae</taxon>
        <taxon>Peptoniphilus</taxon>
    </lineage>
</organism>
<dbReference type="Pfam" id="PF02504">
    <property type="entry name" value="FA_synthesis"/>
    <property type="match status" value="1"/>
</dbReference>
<dbReference type="SUPFAM" id="SSF53659">
    <property type="entry name" value="Isocitrate/Isopropylmalate dehydrogenase-like"/>
    <property type="match status" value="1"/>
</dbReference>
<dbReference type="EC" id="2.3.1.274" evidence="8 10"/>
<dbReference type="HAMAP" id="MF_00019">
    <property type="entry name" value="PlsX"/>
    <property type="match status" value="1"/>
</dbReference>
<keyword evidence="4 10" id="KW-0808">Transferase</keyword>
<comment type="subcellular location">
    <subcellularLocation>
        <location evidence="10">Cytoplasm</location>
    </subcellularLocation>
    <text evidence="10">Associated with the membrane possibly through PlsY.</text>
</comment>
<keyword evidence="5 10" id="KW-0443">Lipid metabolism</keyword>
<keyword evidence="2 10" id="KW-0963">Cytoplasm</keyword>
<evidence type="ECO:0000256" key="6">
    <source>
        <dbReference type="ARBA" id="ARBA00023209"/>
    </source>
</evidence>
<evidence type="ECO:0000256" key="2">
    <source>
        <dbReference type="ARBA" id="ARBA00022490"/>
    </source>
</evidence>
<evidence type="ECO:0000313" key="12">
    <source>
        <dbReference type="Proteomes" id="UP001519306"/>
    </source>
</evidence>
<dbReference type="Proteomes" id="UP001519306">
    <property type="component" value="Unassembled WGS sequence"/>
</dbReference>
<evidence type="ECO:0000256" key="5">
    <source>
        <dbReference type="ARBA" id="ARBA00023098"/>
    </source>
</evidence>
<comment type="catalytic activity">
    <reaction evidence="1 10">
        <text>a fatty acyl-[ACP] + phosphate = an acyl phosphate + holo-[ACP]</text>
        <dbReference type="Rhea" id="RHEA:42292"/>
        <dbReference type="Rhea" id="RHEA-COMP:9685"/>
        <dbReference type="Rhea" id="RHEA-COMP:14125"/>
        <dbReference type="ChEBI" id="CHEBI:43474"/>
        <dbReference type="ChEBI" id="CHEBI:59918"/>
        <dbReference type="ChEBI" id="CHEBI:64479"/>
        <dbReference type="ChEBI" id="CHEBI:138651"/>
        <dbReference type="EC" id="2.3.1.274"/>
    </reaction>
</comment>
<evidence type="ECO:0000256" key="10">
    <source>
        <dbReference type="HAMAP-Rule" id="MF_00019"/>
    </source>
</evidence>
<keyword evidence="11" id="KW-0012">Acyltransferase</keyword>
<dbReference type="InterPro" id="IPR012281">
    <property type="entry name" value="Phospholipid_synth_PlsX-like"/>
</dbReference>
<dbReference type="RefSeq" id="WP_210060462.1">
    <property type="nucleotide sequence ID" value="NZ_JAGGLJ010000005.1"/>
</dbReference>
<keyword evidence="6 10" id="KW-0594">Phospholipid biosynthesis</keyword>
<dbReference type="InterPro" id="IPR003664">
    <property type="entry name" value="FA_synthesis"/>
</dbReference>
<gene>
    <name evidence="10" type="primary">plsX</name>
    <name evidence="11" type="ORF">J2Z71_000690</name>
</gene>
<dbReference type="GO" id="GO:0004366">
    <property type="term" value="F:glycerol-3-phosphate O-acyltransferase activity"/>
    <property type="evidence" value="ECO:0007669"/>
    <property type="project" value="UniProtKB-EC"/>
</dbReference>
<keyword evidence="3 10" id="KW-0444">Lipid biosynthesis</keyword>
<evidence type="ECO:0000256" key="9">
    <source>
        <dbReference type="ARBA" id="ARBA00046608"/>
    </source>
</evidence>
<evidence type="ECO:0000256" key="8">
    <source>
        <dbReference type="ARBA" id="ARBA00024069"/>
    </source>
</evidence>
<evidence type="ECO:0000256" key="1">
    <source>
        <dbReference type="ARBA" id="ARBA00001232"/>
    </source>
</evidence>
<comment type="subunit">
    <text evidence="9 10">Homodimer. Probably interacts with PlsY.</text>
</comment>
<evidence type="ECO:0000313" key="11">
    <source>
        <dbReference type="EMBL" id="MBP2025165.1"/>
    </source>
</evidence>
<accession>A0ABS4KBL5</accession>
<reference evidence="11 12" key="1">
    <citation type="submission" date="2021-03" db="EMBL/GenBank/DDBJ databases">
        <title>Genomic Encyclopedia of Type Strains, Phase IV (KMG-IV): sequencing the most valuable type-strain genomes for metagenomic binning, comparative biology and taxonomic classification.</title>
        <authorList>
            <person name="Goeker M."/>
        </authorList>
    </citation>
    <scope>NUCLEOTIDE SEQUENCE [LARGE SCALE GENOMIC DNA]</scope>
    <source>
        <strain evidence="11 12">DSM 27563</strain>
    </source>
</reference>
<evidence type="ECO:0000256" key="3">
    <source>
        <dbReference type="ARBA" id="ARBA00022516"/>
    </source>
</evidence>
<name>A0ABS4KBL5_9FIRM</name>
<dbReference type="Gene3D" id="3.40.718.10">
    <property type="entry name" value="Isopropylmalate Dehydrogenase"/>
    <property type="match status" value="1"/>
</dbReference>
<evidence type="ECO:0000256" key="7">
    <source>
        <dbReference type="ARBA" id="ARBA00023264"/>
    </source>
</evidence>
<dbReference type="PANTHER" id="PTHR30100:SF1">
    <property type="entry name" value="PHOSPHATE ACYLTRANSFERASE"/>
    <property type="match status" value="1"/>
</dbReference>
<sequence length="329" mass="35487">MRILFDALGGDNAPLEIVKGAVLAAEEMDIDISFVGNEIEIEKILKELNYNKKVEIINATEKIENNEEPAYAIRRKKNSSTVLGLKSLKEDKVDAFVSAGSTGALLAGGLFITKRIDNVKRAALPTELPSLSGGTLVIDSGANMDCDADLLLQFALMGKTYLQGIKGIKNPRVGLLNVGTEEGKGNALTKEAFTLLKNSDLNFVGNIEARDVTMGKCDLVVCDGFVGNVLLKNTEGVAKFLMHTIQSEIKKAELSKETLLEVGSLFSKMSKNLDYKEVGGTILLGLKQVVVKAHGDSDSIAIKNAAKAAVMALNNNIIETLERDFKEKI</sequence>
<dbReference type="NCBIfam" id="TIGR00182">
    <property type="entry name" value="plsX"/>
    <property type="match status" value="1"/>
</dbReference>
<comment type="function">
    <text evidence="10">Catalyzes the reversible formation of acyl-phosphate (acyl-PO(4)) from acyl-[acyl-carrier-protein] (acyl-ACP). This enzyme utilizes acyl-ACP as fatty acyl donor, but not acyl-CoA.</text>
</comment>
<keyword evidence="7 10" id="KW-1208">Phospholipid metabolism</keyword>
<comment type="caution">
    <text evidence="11">The sequence shown here is derived from an EMBL/GenBank/DDBJ whole genome shotgun (WGS) entry which is preliminary data.</text>
</comment>
<dbReference type="EMBL" id="JAGGLJ010000005">
    <property type="protein sequence ID" value="MBP2025165.1"/>
    <property type="molecule type" value="Genomic_DNA"/>
</dbReference>
<keyword evidence="12" id="KW-1185">Reference proteome</keyword>
<evidence type="ECO:0000256" key="4">
    <source>
        <dbReference type="ARBA" id="ARBA00022679"/>
    </source>
</evidence>
<protein>
    <recommendedName>
        <fullName evidence="8 10">Phosphate acyltransferase</fullName>
        <ecNumber evidence="8 10">2.3.1.274</ecNumber>
    </recommendedName>
    <alternativeName>
        <fullName evidence="10">Acyl-ACP phosphotransacylase</fullName>
    </alternativeName>
    <alternativeName>
        <fullName evidence="10">Acyl-[acyl-carrier-protein]--phosphate acyltransferase</fullName>
    </alternativeName>
    <alternativeName>
        <fullName evidence="10">Phosphate-acyl-ACP acyltransferase</fullName>
    </alternativeName>
</protein>
<dbReference type="PIRSF" id="PIRSF002465">
    <property type="entry name" value="Phsphlp_syn_PlsX"/>
    <property type="match status" value="1"/>
</dbReference>
<proteinExistence type="inferred from homology"/>
<comment type="similarity">
    <text evidence="10">Belongs to the PlsX family.</text>
</comment>
<dbReference type="PANTHER" id="PTHR30100">
    <property type="entry name" value="FATTY ACID/PHOSPHOLIPID SYNTHESIS PROTEIN PLSX"/>
    <property type="match status" value="1"/>
</dbReference>
<comment type="pathway">
    <text evidence="10">Lipid metabolism; phospholipid metabolism.</text>
</comment>